<dbReference type="InterPro" id="IPR001753">
    <property type="entry name" value="Enoyl-CoA_hydra/iso"/>
</dbReference>
<accession>A0A7Y6B3A4</accession>
<evidence type="ECO:0000313" key="2">
    <source>
        <dbReference type="Proteomes" id="UP000536441"/>
    </source>
</evidence>
<protein>
    <submittedName>
        <fullName evidence="1">Enoyl-CoA hydratase</fullName>
        <ecNumber evidence="1">4.2.1.17</ecNumber>
    </submittedName>
</protein>
<proteinExistence type="predicted"/>
<dbReference type="Proteomes" id="UP000536441">
    <property type="component" value="Unassembled WGS sequence"/>
</dbReference>
<sequence length="282" mass="30870">MDTDPASPRSADDLLVTYAVEDGLALVTLNRPAAANAQSFDLLYALDDCFRRAVDDPDVVAIALRGAGKHFSAGHDTASGDLRTWTRDVAPRTTWYDHGALTGVERQYVAEQEVYLGLCRRWRALPKPTIALVQGACISAGLMLAWVCDLIVASDDAYFMDNTVSLGVPGVEYFAHAFELPPRVAREFLLLGERMTAQRAYALGMVNRIVARDELLGEARRIADMIKARSRFAVSLAKQAMNVVDDLQGKRSATDAVFAMHHLAHAHNQATTGRSILMPAQK</sequence>
<organism evidence="1 2">
    <name type="scientific">Sphingomonas zeae</name>
    <dbReference type="NCBI Taxonomy" id="1646122"/>
    <lineage>
        <taxon>Bacteria</taxon>
        <taxon>Pseudomonadati</taxon>
        <taxon>Pseudomonadota</taxon>
        <taxon>Alphaproteobacteria</taxon>
        <taxon>Sphingomonadales</taxon>
        <taxon>Sphingomonadaceae</taxon>
        <taxon>Sphingomonas</taxon>
    </lineage>
</organism>
<dbReference type="EMBL" id="JABMCH010000048">
    <property type="protein sequence ID" value="NUU45838.1"/>
    <property type="molecule type" value="Genomic_DNA"/>
</dbReference>
<dbReference type="AlphaFoldDB" id="A0A7Y6B3A4"/>
<dbReference type="InterPro" id="IPR029045">
    <property type="entry name" value="ClpP/crotonase-like_dom_sf"/>
</dbReference>
<dbReference type="SUPFAM" id="SSF52096">
    <property type="entry name" value="ClpP/crotonase"/>
    <property type="match status" value="1"/>
</dbReference>
<reference evidence="1 2" key="1">
    <citation type="submission" date="2020-05" db="EMBL/GenBank/DDBJ databases">
        <title>Genome Sequencing of Type Strains.</title>
        <authorList>
            <person name="Lemaire J.F."/>
            <person name="Inderbitzin P."/>
            <person name="Gregorio O.A."/>
            <person name="Collins S.B."/>
            <person name="Wespe N."/>
            <person name="Knight-Connoni V."/>
        </authorList>
    </citation>
    <scope>NUCLEOTIDE SEQUENCE [LARGE SCALE GENOMIC DNA]</scope>
    <source>
        <strain evidence="1 2">DSM 100049</strain>
    </source>
</reference>
<evidence type="ECO:0000313" key="1">
    <source>
        <dbReference type="EMBL" id="NUU45838.1"/>
    </source>
</evidence>
<comment type="caution">
    <text evidence="1">The sequence shown here is derived from an EMBL/GenBank/DDBJ whole genome shotgun (WGS) entry which is preliminary data.</text>
</comment>
<dbReference type="Pfam" id="PF00378">
    <property type="entry name" value="ECH_1"/>
    <property type="match status" value="2"/>
</dbReference>
<name>A0A7Y6B3A4_9SPHN</name>
<dbReference type="EC" id="4.2.1.17" evidence="1"/>
<dbReference type="CDD" id="cd06558">
    <property type="entry name" value="crotonase-like"/>
    <property type="match status" value="1"/>
</dbReference>
<keyword evidence="2" id="KW-1185">Reference proteome</keyword>
<dbReference type="GO" id="GO:0004300">
    <property type="term" value="F:enoyl-CoA hydratase activity"/>
    <property type="evidence" value="ECO:0007669"/>
    <property type="project" value="UniProtKB-EC"/>
</dbReference>
<keyword evidence="1" id="KW-0456">Lyase</keyword>
<dbReference type="Gene3D" id="3.90.226.10">
    <property type="entry name" value="2-enoyl-CoA Hydratase, Chain A, domain 1"/>
    <property type="match status" value="1"/>
</dbReference>
<dbReference type="GO" id="GO:0006635">
    <property type="term" value="P:fatty acid beta-oxidation"/>
    <property type="evidence" value="ECO:0007669"/>
    <property type="project" value="TreeGrafter"/>
</dbReference>
<gene>
    <name evidence="1" type="ORF">HP438_02450</name>
</gene>
<dbReference type="PANTHER" id="PTHR11941:SF124">
    <property type="entry name" value="ENOYL-COA HYDRATASE ECHA13-RELATED"/>
    <property type="match status" value="1"/>
</dbReference>
<dbReference type="PANTHER" id="PTHR11941">
    <property type="entry name" value="ENOYL-COA HYDRATASE-RELATED"/>
    <property type="match status" value="1"/>
</dbReference>
<dbReference type="NCBIfam" id="NF006140">
    <property type="entry name" value="PRK08290.1"/>
    <property type="match status" value="1"/>
</dbReference>
<dbReference type="RefSeq" id="WP_175310623.1">
    <property type="nucleotide sequence ID" value="NZ_CBCRYR010000044.1"/>
</dbReference>